<dbReference type="NCBIfam" id="TIGR00174">
    <property type="entry name" value="miaA"/>
    <property type="match status" value="1"/>
</dbReference>
<dbReference type="InterPro" id="IPR013087">
    <property type="entry name" value="Znf_C2H2_type"/>
</dbReference>
<dbReference type="PANTHER" id="PTHR11088:SF89">
    <property type="entry name" value="TRNA DIMETHYLALLYLTRANSFERASE"/>
    <property type="match status" value="1"/>
</dbReference>
<keyword evidence="7" id="KW-0819">tRNA processing</keyword>
<comment type="catalytic activity">
    <reaction evidence="7">
        <text>adenosine(37) in tRNA + dimethylallyl diphosphate = N(6)-dimethylallyladenosine(37) in tRNA + diphosphate</text>
        <dbReference type="Rhea" id="RHEA:26482"/>
        <dbReference type="Rhea" id="RHEA-COMP:10162"/>
        <dbReference type="Rhea" id="RHEA-COMP:10375"/>
        <dbReference type="ChEBI" id="CHEBI:33019"/>
        <dbReference type="ChEBI" id="CHEBI:57623"/>
        <dbReference type="ChEBI" id="CHEBI:74411"/>
        <dbReference type="ChEBI" id="CHEBI:74415"/>
        <dbReference type="EC" id="2.5.1.75"/>
    </reaction>
</comment>
<gene>
    <name evidence="11" type="ORF">QBC37DRAFT_428162</name>
</gene>
<dbReference type="InterPro" id="IPR018022">
    <property type="entry name" value="IPT"/>
</dbReference>
<name>A0AAN6Y1D9_9PEZI</name>
<evidence type="ECO:0000256" key="3">
    <source>
        <dbReference type="ARBA" id="ARBA00022741"/>
    </source>
</evidence>
<evidence type="ECO:0000256" key="7">
    <source>
        <dbReference type="RuleBase" id="RU003783"/>
    </source>
</evidence>
<dbReference type="GO" id="GO:0005524">
    <property type="term" value="F:ATP binding"/>
    <property type="evidence" value="ECO:0007669"/>
    <property type="project" value="UniProtKB-KW"/>
</dbReference>
<dbReference type="SMART" id="SM00451">
    <property type="entry name" value="ZnF_U1"/>
    <property type="match status" value="1"/>
</dbReference>
<evidence type="ECO:0000256" key="1">
    <source>
        <dbReference type="ARBA" id="ARBA00005842"/>
    </source>
</evidence>
<evidence type="ECO:0000313" key="11">
    <source>
        <dbReference type="EMBL" id="KAK4210814.1"/>
    </source>
</evidence>
<dbReference type="Pfam" id="PF12874">
    <property type="entry name" value="zf-met"/>
    <property type="match status" value="1"/>
</dbReference>
<dbReference type="Proteomes" id="UP001301769">
    <property type="component" value="Unassembled WGS sequence"/>
</dbReference>
<dbReference type="GO" id="GO:0006400">
    <property type="term" value="P:tRNA modification"/>
    <property type="evidence" value="ECO:0007669"/>
    <property type="project" value="TreeGrafter"/>
</dbReference>
<comment type="similarity">
    <text evidence="1 8">Belongs to the IPP transferase family.</text>
</comment>
<dbReference type="PROSITE" id="PS50157">
    <property type="entry name" value="ZINC_FINGER_C2H2_2"/>
    <property type="match status" value="1"/>
</dbReference>
<feature type="domain" description="C2H2-type" evidence="10">
    <location>
        <begin position="434"/>
        <end position="463"/>
    </location>
</feature>
<feature type="region of interest" description="Disordered" evidence="9">
    <location>
        <begin position="473"/>
        <end position="521"/>
    </location>
</feature>
<evidence type="ECO:0000313" key="12">
    <source>
        <dbReference type="Proteomes" id="UP001301769"/>
    </source>
</evidence>
<organism evidence="11 12">
    <name type="scientific">Rhypophila decipiens</name>
    <dbReference type="NCBI Taxonomy" id="261697"/>
    <lineage>
        <taxon>Eukaryota</taxon>
        <taxon>Fungi</taxon>
        <taxon>Dikarya</taxon>
        <taxon>Ascomycota</taxon>
        <taxon>Pezizomycotina</taxon>
        <taxon>Sordariomycetes</taxon>
        <taxon>Sordariomycetidae</taxon>
        <taxon>Sordariales</taxon>
        <taxon>Naviculisporaceae</taxon>
        <taxon>Rhypophila</taxon>
    </lineage>
</organism>
<evidence type="ECO:0000256" key="2">
    <source>
        <dbReference type="ARBA" id="ARBA00022679"/>
    </source>
</evidence>
<evidence type="ECO:0000256" key="6">
    <source>
        <dbReference type="PROSITE-ProRule" id="PRU00042"/>
    </source>
</evidence>
<evidence type="ECO:0000256" key="4">
    <source>
        <dbReference type="ARBA" id="ARBA00022771"/>
    </source>
</evidence>
<dbReference type="Gene3D" id="1.10.20.140">
    <property type="match status" value="1"/>
</dbReference>
<dbReference type="GO" id="GO:0052381">
    <property type="term" value="F:tRNA dimethylallyltransferase activity"/>
    <property type="evidence" value="ECO:0007669"/>
    <property type="project" value="UniProtKB-EC"/>
</dbReference>
<keyword evidence="5 8" id="KW-0067">ATP-binding</keyword>
<dbReference type="HAMAP" id="MF_00185">
    <property type="entry name" value="IPP_trans"/>
    <property type="match status" value="1"/>
</dbReference>
<reference evidence="11" key="2">
    <citation type="submission" date="2023-05" db="EMBL/GenBank/DDBJ databases">
        <authorList>
            <consortium name="Lawrence Berkeley National Laboratory"/>
            <person name="Steindorff A."/>
            <person name="Hensen N."/>
            <person name="Bonometti L."/>
            <person name="Westerberg I."/>
            <person name="Brannstrom I.O."/>
            <person name="Guillou S."/>
            <person name="Cros-Aarteil S."/>
            <person name="Calhoun S."/>
            <person name="Haridas S."/>
            <person name="Kuo A."/>
            <person name="Mondo S."/>
            <person name="Pangilinan J."/>
            <person name="Riley R."/>
            <person name="Labutti K."/>
            <person name="Andreopoulos B."/>
            <person name="Lipzen A."/>
            <person name="Chen C."/>
            <person name="Yanf M."/>
            <person name="Daum C."/>
            <person name="Ng V."/>
            <person name="Clum A."/>
            <person name="Ohm R."/>
            <person name="Martin F."/>
            <person name="Silar P."/>
            <person name="Natvig D."/>
            <person name="Lalanne C."/>
            <person name="Gautier V."/>
            <person name="Ament-Velasquez S.L."/>
            <person name="Kruys A."/>
            <person name="Hutchinson M.I."/>
            <person name="Powell A.J."/>
            <person name="Barry K."/>
            <person name="Miller A.N."/>
            <person name="Grigoriev I.V."/>
            <person name="Debuchy R."/>
            <person name="Gladieux P."/>
            <person name="Thoren M.H."/>
            <person name="Johannesson H."/>
        </authorList>
    </citation>
    <scope>NUCLEOTIDE SEQUENCE</scope>
    <source>
        <strain evidence="11">PSN293</strain>
    </source>
</reference>
<dbReference type="GO" id="GO:0005739">
    <property type="term" value="C:mitochondrion"/>
    <property type="evidence" value="ECO:0007669"/>
    <property type="project" value="TreeGrafter"/>
</dbReference>
<dbReference type="SUPFAM" id="SSF57667">
    <property type="entry name" value="beta-beta-alpha zinc fingers"/>
    <property type="match status" value="1"/>
</dbReference>
<dbReference type="EMBL" id="MU858165">
    <property type="protein sequence ID" value="KAK4210814.1"/>
    <property type="molecule type" value="Genomic_DNA"/>
</dbReference>
<keyword evidence="3 8" id="KW-0547">Nucleotide-binding</keyword>
<dbReference type="InterPro" id="IPR003604">
    <property type="entry name" value="Matrin/U1-like-C_Znf_C2H2"/>
</dbReference>
<keyword evidence="4 6" id="KW-0479">Metal-binding</keyword>
<dbReference type="InterPro" id="IPR036236">
    <property type="entry name" value="Znf_C2H2_sf"/>
</dbReference>
<proteinExistence type="inferred from homology"/>
<dbReference type="Gene3D" id="3.30.160.60">
    <property type="entry name" value="Classic Zinc Finger"/>
    <property type="match status" value="1"/>
</dbReference>
<accession>A0AAN6Y1D9</accession>
<keyword evidence="12" id="KW-1185">Reference proteome</keyword>
<dbReference type="Pfam" id="PF01715">
    <property type="entry name" value="IPPT"/>
    <property type="match status" value="1"/>
</dbReference>
<dbReference type="PANTHER" id="PTHR11088">
    <property type="entry name" value="TRNA DIMETHYLALLYLTRANSFERASE"/>
    <property type="match status" value="1"/>
</dbReference>
<evidence type="ECO:0000256" key="9">
    <source>
        <dbReference type="SAM" id="MobiDB-lite"/>
    </source>
</evidence>
<dbReference type="GO" id="GO:0008270">
    <property type="term" value="F:zinc ion binding"/>
    <property type="evidence" value="ECO:0007669"/>
    <property type="project" value="UniProtKB-KW"/>
</dbReference>
<reference evidence="11" key="1">
    <citation type="journal article" date="2023" name="Mol. Phylogenet. Evol.">
        <title>Genome-scale phylogeny and comparative genomics of the fungal order Sordariales.</title>
        <authorList>
            <person name="Hensen N."/>
            <person name="Bonometti L."/>
            <person name="Westerberg I."/>
            <person name="Brannstrom I.O."/>
            <person name="Guillou S."/>
            <person name="Cros-Aarteil S."/>
            <person name="Calhoun S."/>
            <person name="Haridas S."/>
            <person name="Kuo A."/>
            <person name="Mondo S."/>
            <person name="Pangilinan J."/>
            <person name="Riley R."/>
            <person name="LaButti K."/>
            <person name="Andreopoulos B."/>
            <person name="Lipzen A."/>
            <person name="Chen C."/>
            <person name="Yan M."/>
            <person name="Daum C."/>
            <person name="Ng V."/>
            <person name="Clum A."/>
            <person name="Steindorff A."/>
            <person name="Ohm R.A."/>
            <person name="Martin F."/>
            <person name="Silar P."/>
            <person name="Natvig D.O."/>
            <person name="Lalanne C."/>
            <person name="Gautier V."/>
            <person name="Ament-Velasquez S.L."/>
            <person name="Kruys A."/>
            <person name="Hutchinson M.I."/>
            <person name="Powell A.J."/>
            <person name="Barry K."/>
            <person name="Miller A.N."/>
            <person name="Grigoriev I.V."/>
            <person name="Debuchy R."/>
            <person name="Gladieux P."/>
            <person name="Hiltunen Thoren M."/>
            <person name="Johannesson H."/>
        </authorList>
    </citation>
    <scope>NUCLEOTIDE SEQUENCE</scope>
    <source>
        <strain evidence="11">PSN293</strain>
    </source>
</reference>
<dbReference type="PROSITE" id="PS00028">
    <property type="entry name" value="ZINC_FINGER_C2H2_1"/>
    <property type="match status" value="1"/>
</dbReference>
<dbReference type="GO" id="GO:0003676">
    <property type="term" value="F:nucleic acid binding"/>
    <property type="evidence" value="ECO:0007669"/>
    <property type="project" value="InterPro"/>
</dbReference>
<comment type="caution">
    <text evidence="11">The sequence shown here is derived from an EMBL/GenBank/DDBJ whole genome shotgun (WGS) entry which is preliminary data.</text>
</comment>
<dbReference type="EC" id="2.5.1.75" evidence="7"/>
<evidence type="ECO:0000256" key="5">
    <source>
        <dbReference type="ARBA" id="ARBA00022840"/>
    </source>
</evidence>
<evidence type="ECO:0000256" key="8">
    <source>
        <dbReference type="RuleBase" id="RU003785"/>
    </source>
</evidence>
<dbReference type="AlphaFoldDB" id="A0AAN6Y1D9"/>
<keyword evidence="2 8" id="KW-0808">Transferase</keyword>
<protein>
    <recommendedName>
        <fullName evidence="7">tRNA dimethylallyltransferase</fullName>
        <ecNumber evidence="7">2.5.1.75</ecNumber>
    </recommendedName>
</protein>
<dbReference type="InterPro" id="IPR039657">
    <property type="entry name" value="Dimethylallyltransferase"/>
</dbReference>
<evidence type="ECO:0000259" key="10">
    <source>
        <dbReference type="PROSITE" id="PS50157"/>
    </source>
</evidence>
<keyword evidence="4 6" id="KW-0862">Zinc</keyword>
<keyword evidence="4 6" id="KW-0863">Zinc-finger</keyword>
<dbReference type="Gene3D" id="3.40.50.300">
    <property type="entry name" value="P-loop containing nucleotide triphosphate hydrolases"/>
    <property type="match status" value="1"/>
</dbReference>
<sequence>MRFLTRLWQVARPTHLHSHYRRSSSVAMDPLVVIYGSTGTGKSDLAVELATRFNGEIINADAMQMYKGLPIITNQLSDEEQRGMKHHLLGIIELEEEPWSVTKFKPEATRIISEIRARGKLPIVVGGSSYYLDSLLFREKLVDGLDLGDRDELYNRFPILRESGEVMLKKLAELDPVMAQKWHPGDTRKIQHSLEICLCTGRRVSDIYAEQQRRKESKWASAADAAVAADDATSRWQTLVFWLYSKPEFLNPRLEGRVERMVDNGLLGELSEVYDYLQQRLAKGEVIDQTKGIWQSIGVKHFEPYMRALKEQDEHPEAPRLSAWELQKLKKNCIHNFKGANRRYAKQQVNWVGQRTVTSMQEENVLNRLFLLDSSDIERFGPNVLEKGADLTDKFLGRKAPLPDPLEVSERAREVLTAHLTRRDRLREVVTCNKTCDLCNKSFTTEDTWQQHMRSNKHRAAQNRKRRRALVVVEGGEQQPKQGQVREQVVPPSPPPSPPHTTEEMGSEGEVFPLEVAGTGG</sequence>
<dbReference type="SUPFAM" id="SSF52540">
    <property type="entry name" value="P-loop containing nucleoside triphosphate hydrolases"/>
    <property type="match status" value="2"/>
</dbReference>
<dbReference type="InterPro" id="IPR027417">
    <property type="entry name" value="P-loop_NTPase"/>
</dbReference>